<dbReference type="SMART" id="SM00558">
    <property type="entry name" value="JmjC"/>
    <property type="match status" value="1"/>
</dbReference>
<dbReference type="InterPro" id="IPR050910">
    <property type="entry name" value="JMJD6_ArgDemeth/LysHydrox"/>
</dbReference>
<dbReference type="InterPro" id="IPR003347">
    <property type="entry name" value="JmjC_dom"/>
</dbReference>
<dbReference type="PROSITE" id="PS51184">
    <property type="entry name" value="JMJC"/>
    <property type="match status" value="1"/>
</dbReference>
<proteinExistence type="inferred from homology"/>
<dbReference type="AlphaFoldDB" id="A0A8S3X462"/>
<evidence type="ECO:0000259" key="4">
    <source>
        <dbReference type="PROSITE" id="PS51184"/>
    </source>
</evidence>
<protein>
    <recommendedName>
        <fullName evidence="3">Jumonji domain-containing protein 4</fullName>
    </recommendedName>
</protein>
<dbReference type="GO" id="GO:0045905">
    <property type="term" value="P:positive regulation of translational termination"/>
    <property type="evidence" value="ECO:0007669"/>
    <property type="project" value="TreeGrafter"/>
</dbReference>
<dbReference type="GO" id="GO:0005634">
    <property type="term" value="C:nucleus"/>
    <property type="evidence" value="ECO:0007669"/>
    <property type="project" value="TreeGrafter"/>
</dbReference>
<dbReference type="PANTHER" id="PTHR12480">
    <property type="entry name" value="ARGININE DEMETHYLASE AND LYSYL-HYDROXYLASE JMJD"/>
    <property type="match status" value="1"/>
</dbReference>
<evidence type="ECO:0000313" key="6">
    <source>
        <dbReference type="Proteomes" id="UP000691718"/>
    </source>
</evidence>
<reference evidence="5" key="1">
    <citation type="submission" date="2021-04" db="EMBL/GenBank/DDBJ databases">
        <authorList>
            <person name="Tunstrom K."/>
        </authorList>
    </citation>
    <scope>NUCLEOTIDE SEQUENCE</scope>
</reference>
<comment type="caution">
    <text evidence="5">The sequence shown here is derived from an EMBL/GenBank/DDBJ whole genome shotgun (WGS) entry which is preliminary data.</text>
</comment>
<organism evidence="5 6">
    <name type="scientific">Parnassius apollo</name>
    <name type="common">Apollo butterfly</name>
    <name type="synonym">Papilio apollo</name>
    <dbReference type="NCBI Taxonomy" id="110799"/>
    <lineage>
        <taxon>Eukaryota</taxon>
        <taxon>Metazoa</taxon>
        <taxon>Ecdysozoa</taxon>
        <taxon>Arthropoda</taxon>
        <taxon>Hexapoda</taxon>
        <taxon>Insecta</taxon>
        <taxon>Pterygota</taxon>
        <taxon>Neoptera</taxon>
        <taxon>Endopterygota</taxon>
        <taxon>Lepidoptera</taxon>
        <taxon>Glossata</taxon>
        <taxon>Ditrysia</taxon>
        <taxon>Papilionoidea</taxon>
        <taxon>Papilionidae</taxon>
        <taxon>Parnassiinae</taxon>
        <taxon>Parnassini</taxon>
        <taxon>Parnassius</taxon>
        <taxon>Parnassius</taxon>
    </lineage>
</organism>
<dbReference type="OrthoDB" id="203487at2759"/>
<evidence type="ECO:0000256" key="3">
    <source>
        <dbReference type="ARBA" id="ARBA00082904"/>
    </source>
</evidence>
<dbReference type="Proteomes" id="UP000691718">
    <property type="component" value="Unassembled WGS sequence"/>
</dbReference>
<evidence type="ECO:0000256" key="2">
    <source>
        <dbReference type="ARBA" id="ARBA00047762"/>
    </source>
</evidence>
<keyword evidence="6" id="KW-1185">Reference proteome</keyword>
<comment type="similarity">
    <text evidence="1">Belongs to the JMJD6 family.</text>
</comment>
<dbReference type="GO" id="GO:0005737">
    <property type="term" value="C:cytoplasm"/>
    <property type="evidence" value="ECO:0007669"/>
    <property type="project" value="TreeGrafter"/>
</dbReference>
<dbReference type="PANTHER" id="PTHR12480:SF6">
    <property type="entry name" value="2-OXOGLUTARATE AND IRON-DEPENDENT OXYGENASE JMJD4"/>
    <property type="match status" value="1"/>
</dbReference>
<accession>A0A8S3X462</accession>
<dbReference type="Pfam" id="PF02373">
    <property type="entry name" value="JmjC"/>
    <property type="match status" value="1"/>
</dbReference>
<evidence type="ECO:0000313" key="5">
    <source>
        <dbReference type="EMBL" id="CAG4998258.1"/>
    </source>
</evidence>
<gene>
    <name evidence="5" type="ORF">PAPOLLO_LOCUS13353</name>
</gene>
<evidence type="ECO:0000256" key="1">
    <source>
        <dbReference type="ARBA" id="ARBA00038068"/>
    </source>
</evidence>
<dbReference type="GO" id="GO:0043565">
    <property type="term" value="F:sequence-specific DNA binding"/>
    <property type="evidence" value="ECO:0007669"/>
    <property type="project" value="TreeGrafter"/>
</dbReference>
<sequence>MEPIEISSTIKHIPNHDYSNYEIVTVDSFNVTYEDFFEKFMLKNLPCIIQNVSVNWNCSKNWVENENINVDYIISEYDWLNEFAEDNNEDDFMFVYIGPKESWTPFHSDVYSSYSWSVNIIGRKRWILLPPGEENKLKDRFGNLPLLFNPQEANNVKFFEVIQERGDAIFVPSGWHHQVVNILDTISINHNFINASNVALVWEALQKNLIAVENEIEEFRDTPEFITQCQLILKSVFGMDYTMFLNLIIHIGSKRIQQFYGKNVLTFHKFSFGKNHILFDLNIISQLLCLIQKHPLYKSECTTPSIKVSILNILKTIEMLNK</sequence>
<name>A0A8S3X462_PARAO</name>
<dbReference type="GO" id="GO:0016706">
    <property type="term" value="F:2-oxoglutarate-dependent dioxygenase activity"/>
    <property type="evidence" value="ECO:0007669"/>
    <property type="project" value="TreeGrafter"/>
</dbReference>
<dbReference type="EMBL" id="CAJQZP010000935">
    <property type="protein sequence ID" value="CAG4998258.1"/>
    <property type="molecule type" value="Genomic_DNA"/>
</dbReference>
<feature type="domain" description="JmjC" evidence="4">
    <location>
        <begin position="63"/>
        <end position="209"/>
    </location>
</feature>
<comment type="catalytic activity">
    <reaction evidence="2">
        <text>L-lysyl-[protein] + 2-oxoglutarate + O2 = 4-hydroxy-L-lysyl-[protein] + succinate + CO2</text>
        <dbReference type="Rhea" id="RHEA:57156"/>
        <dbReference type="Rhea" id="RHEA-COMP:9752"/>
        <dbReference type="Rhea" id="RHEA-COMP:15084"/>
        <dbReference type="ChEBI" id="CHEBI:15379"/>
        <dbReference type="ChEBI" id="CHEBI:16526"/>
        <dbReference type="ChEBI" id="CHEBI:16810"/>
        <dbReference type="ChEBI" id="CHEBI:29969"/>
        <dbReference type="ChEBI" id="CHEBI:30031"/>
        <dbReference type="ChEBI" id="CHEBI:141495"/>
    </reaction>
</comment>